<name>A0A7V8ZUH7_9PSED</name>
<sequence length="419" mass="46405">MNTLPVILDLHVEEVGFLVVLRDDALRAPHYDLDELGTLEDRIEAHLDGLRVAGPRGLEALLEQLGPHAIGEMFASVVLAFETADGKVLSRLSEHLRSAGDTERGYLMALGWLDWARVSPWIDRMLAAPEPLFRRLGLAACGMHHHDPGPALLAGLSDVDPSVLARAARTAGELRRQDLLPVIRLHRLHQHPATRFWSSWAAAQMGDQQALEPLRQFAEQPGEFQYRAICVLLAWQAREPSIAWIRQLVQDPRQRRIGIQALGLLGDPVSVPWLIQHMADVPYARVAGEAFSLITGADLALLDLELHVLPDFDAGPNDDPEDPHVLMDPDENLPWPNPVCVDAWWQANGGNFQVGTRYILGQAQNESSFVQALVHGQQRQRIAAACGLARFRPSEMLFPTSAPAWRQKCLLAAVDTSGR</sequence>
<dbReference type="Pfam" id="PF13646">
    <property type="entry name" value="HEAT_2"/>
    <property type="match status" value="1"/>
</dbReference>
<dbReference type="RefSeq" id="WP_181289515.1">
    <property type="nucleotide sequence ID" value="NZ_VDLV01000037.1"/>
</dbReference>
<evidence type="ECO:0000313" key="1">
    <source>
        <dbReference type="EMBL" id="MBA1380133.1"/>
    </source>
</evidence>
<dbReference type="Proteomes" id="UP000572407">
    <property type="component" value="Unassembled WGS sequence"/>
</dbReference>
<dbReference type="InterPro" id="IPR011989">
    <property type="entry name" value="ARM-like"/>
</dbReference>
<proteinExistence type="predicted"/>
<accession>A0A7V8ZUH7</accession>
<comment type="caution">
    <text evidence="1">The sequence shown here is derived from an EMBL/GenBank/DDBJ whole genome shotgun (WGS) entry which is preliminary data.</text>
</comment>
<dbReference type="InterPro" id="IPR016024">
    <property type="entry name" value="ARM-type_fold"/>
</dbReference>
<dbReference type="EMBL" id="VDLV01000037">
    <property type="protein sequence ID" value="MBA1380133.1"/>
    <property type="molecule type" value="Genomic_DNA"/>
</dbReference>
<dbReference type="NCBIfam" id="TIGR02270">
    <property type="entry name" value="TIGR02270 family protein"/>
    <property type="match status" value="1"/>
</dbReference>
<protein>
    <submittedName>
        <fullName evidence="1">TIGR02270 family protein</fullName>
    </submittedName>
</protein>
<gene>
    <name evidence="1" type="ORF">FHK92_20395</name>
</gene>
<dbReference type="SUPFAM" id="SSF48371">
    <property type="entry name" value="ARM repeat"/>
    <property type="match status" value="1"/>
</dbReference>
<evidence type="ECO:0000313" key="2">
    <source>
        <dbReference type="Proteomes" id="UP000572407"/>
    </source>
</evidence>
<dbReference type="Gene3D" id="1.25.10.10">
    <property type="entry name" value="Leucine-rich Repeat Variant"/>
    <property type="match status" value="1"/>
</dbReference>
<dbReference type="InterPro" id="IPR011959">
    <property type="entry name" value="CHP02270"/>
</dbReference>
<dbReference type="AlphaFoldDB" id="A0A7V8ZUH7"/>
<reference evidence="1 2" key="1">
    <citation type="submission" date="2019-06" db="EMBL/GenBank/DDBJ databases">
        <title>Analysis of the biodiversity of Brassica napus bacterial endophytes for the selection of potential efficient biofertilizers for rapeseed crops.</title>
        <authorList>
            <person name="Jimenez-Gomez A."/>
            <person name="Saati-Santamaria Z."/>
            <person name="Menendez E."/>
            <person name="Rivas R."/>
            <person name="Mateos P.F."/>
            <person name="Velazquez E."/>
            <person name="Garcia-Fraile P."/>
        </authorList>
    </citation>
    <scope>NUCLEOTIDE SEQUENCE [LARGE SCALE GENOMIC DNA]</scope>
    <source>
        <strain evidence="1 2">CDVBN10</strain>
    </source>
</reference>
<organism evidence="1 2">
    <name type="scientific">Pseudomonas brassicacearum subsp. neoaurantiaca</name>
    <dbReference type="NCBI Taxonomy" id="494916"/>
    <lineage>
        <taxon>Bacteria</taxon>
        <taxon>Pseudomonadati</taxon>
        <taxon>Pseudomonadota</taxon>
        <taxon>Gammaproteobacteria</taxon>
        <taxon>Pseudomonadales</taxon>
        <taxon>Pseudomonadaceae</taxon>
        <taxon>Pseudomonas</taxon>
    </lineage>
</organism>